<dbReference type="Pfam" id="PF00085">
    <property type="entry name" value="Thioredoxin"/>
    <property type="match status" value="1"/>
</dbReference>
<evidence type="ECO:0000313" key="8">
    <source>
        <dbReference type="Ensembl" id="ENSCINP00000023232.2"/>
    </source>
</evidence>
<keyword evidence="4" id="KW-0472">Membrane</keyword>
<protein>
    <submittedName>
        <fullName evidence="8">Protein disulfide-isomerase TMX3-like</fullName>
    </submittedName>
</protein>
<sequence>LTVWDCWCWSRVCWEILFLVILVCWGAEGRVLELDERFLKVESQGLWLVMFYAPWCGHCKNLEPTWIEVGAELAKGNSEVSVARLDATKYSAITSKYQVRGFPTIKFFKHGTTFDYDGPRSKENIVSFVSRAKGPSVVDIRNHAEFLQIKQRSTVFFAYVGAADTNLRKMFDETANSLFTSIDFYSIRDVSILKGMKIETTPTVVVFKDKKFYEMPANPMSSDFVQMWIRSEQFPSYNALTGMSYHSLRGAGLRFAVAAVNKNDKFNTTMKDIALKRNYPYTFCWVEGNGIVNSMTYGTISVPNLVVFDTNSYEYYTLCEEGDCESKLNEKEVTKFFKDIKDGVIEPKGGRGFWQQTKRFVTDAIGSVVGFFRESPIIASLVILLPTVVISGLCVCLCSITDGQEDGEQYTDDEDEEEDDLPPYNPDDLEQNTELEEELLHEDLAIGDSSEGVRQRVNIKPQEETG</sequence>
<dbReference type="InterPro" id="IPR036249">
    <property type="entry name" value="Thioredoxin-like_sf"/>
</dbReference>
<comment type="subcellular location">
    <subcellularLocation>
        <location evidence="1">Endoplasmic reticulum membrane</location>
        <topology evidence="1">Single-pass membrane protein</topology>
    </subcellularLocation>
</comment>
<dbReference type="GeneTree" id="ENSGT00940000155646"/>
<reference evidence="8" key="2">
    <citation type="journal article" date="2008" name="Genome Biol.">
        <title>Improved genome assembly and evidence-based global gene model set for the chordate Ciona intestinalis: new insight into intron and operon populations.</title>
        <authorList>
            <person name="Satou Y."/>
            <person name="Mineta K."/>
            <person name="Ogasawara M."/>
            <person name="Sasakura Y."/>
            <person name="Shoguchi E."/>
            <person name="Ueno K."/>
            <person name="Yamada L."/>
            <person name="Matsumoto J."/>
            <person name="Wasserscheid J."/>
            <person name="Dewar K."/>
            <person name="Wiley G.B."/>
            <person name="Macmil S.L."/>
            <person name="Roe B.A."/>
            <person name="Zeller R.W."/>
            <person name="Hastings K.E."/>
            <person name="Lemaire P."/>
            <person name="Lindquist E."/>
            <person name="Endo T."/>
            <person name="Hotta K."/>
            <person name="Inaba K."/>
        </authorList>
    </citation>
    <scope>NUCLEOTIDE SEQUENCE [LARGE SCALE GENOMIC DNA]</scope>
    <source>
        <strain evidence="8">wild type</strain>
    </source>
</reference>
<accession>F6UUF9</accession>
<dbReference type="HOGENOM" id="CLU_040429_0_0_1"/>
<evidence type="ECO:0000256" key="2">
    <source>
        <dbReference type="ARBA" id="ARBA00022692"/>
    </source>
</evidence>
<keyword evidence="2" id="KW-0812">Transmembrane</keyword>
<dbReference type="GO" id="GO:0005783">
    <property type="term" value="C:endoplasmic reticulum"/>
    <property type="evidence" value="ECO:0000318"/>
    <property type="project" value="GO_Central"/>
</dbReference>
<comment type="function">
    <text evidence="5">Probable disulfide isomerase, which participates in the folding of proteins containing disulfide bonds. May act as a dithiol oxidase. Acts as a regulator of endoplasmic reticulum-mitochondria contact sites via its ability to regulate redox signals.</text>
</comment>
<proteinExistence type="predicted"/>
<evidence type="ECO:0000256" key="4">
    <source>
        <dbReference type="ARBA" id="ARBA00023136"/>
    </source>
</evidence>
<dbReference type="GO" id="GO:0005789">
    <property type="term" value="C:endoplasmic reticulum membrane"/>
    <property type="evidence" value="ECO:0007669"/>
    <property type="project" value="UniProtKB-SubCell"/>
</dbReference>
<reference evidence="8" key="3">
    <citation type="submission" date="2025-08" db="UniProtKB">
        <authorList>
            <consortium name="Ensembl"/>
        </authorList>
    </citation>
    <scope>IDENTIFICATION</scope>
</reference>
<name>F6UUF9_CIOIN</name>
<reference evidence="9" key="1">
    <citation type="journal article" date="2002" name="Science">
        <title>The draft genome of Ciona intestinalis: insights into chordate and vertebrate origins.</title>
        <authorList>
            <person name="Dehal P."/>
            <person name="Satou Y."/>
            <person name="Campbell R.K."/>
            <person name="Chapman J."/>
            <person name="Degnan B."/>
            <person name="De Tomaso A."/>
            <person name="Davidson B."/>
            <person name="Di Gregorio A."/>
            <person name="Gelpke M."/>
            <person name="Goodstein D.M."/>
            <person name="Harafuji N."/>
            <person name="Hastings K.E."/>
            <person name="Ho I."/>
            <person name="Hotta K."/>
            <person name="Huang W."/>
            <person name="Kawashima T."/>
            <person name="Lemaire P."/>
            <person name="Martinez D."/>
            <person name="Meinertzhagen I.A."/>
            <person name="Necula S."/>
            <person name="Nonaka M."/>
            <person name="Putnam N."/>
            <person name="Rash S."/>
            <person name="Saiga H."/>
            <person name="Satake M."/>
            <person name="Terry A."/>
            <person name="Yamada L."/>
            <person name="Wang H.G."/>
            <person name="Awazu S."/>
            <person name="Azumi K."/>
            <person name="Boore J."/>
            <person name="Branno M."/>
            <person name="Chin-Bow S."/>
            <person name="DeSantis R."/>
            <person name="Doyle S."/>
            <person name="Francino P."/>
            <person name="Keys D.N."/>
            <person name="Haga S."/>
            <person name="Hayashi H."/>
            <person name="Hino K."/>
            <person name="Imai K.S."/>
            <person name="Inaba K."/>
            <person name="Kano S."/>
            <person name="Kobayashi K."/>
            <person name="Kobayashi M."/>
            <person name="Lee B.I."/>
            <person name="Makabe K.W."/>
            <person name="Manohar C."/>
            <person name="Matassi G."/>
            <person name="Medina M."/>
            <person name="Mochizuki Y."/>
            <person name="Mount S."/>
            <person name="Morishita T."/>
            <person name="Miura S."/>
            <person name="Nakayama A."/>
            <person name="Nishizaka S."/>
            <person name="Nomoto H."/>
            <person name="Ohta F."/>
            <person name="Oishi K."/>
            <person name="Rigoutsos I."/>
            <person name="Sano M."/>
            <person name="Sasaki A."/>
            <person name="Sasakura Y."/>
            <person name="Shoguchi E."/>
            <person name="Shin-i T."/>
            <person name="Spagnuolo A."/>
            <person name="Stainier D."/>
            <person name="Suzuki M.M."/>
            <person name="Tassy O."/>
            <person name="Takatori N."/>
            <person name="Tokuoka M."/>
            <person name="Yagi K."/>
            <person name="Yoshizaki F."/>
            <person name="Wada S."/>
            <person name="Zhang C."/>
            <person name="Hyatt P.D."/>
            <person name="Larimer F."/>
            <person name="Detter C."/>
            <person name="Doggett N."/>
            <person name="Glavina T."/>
            <person name="Hawkins T."/>
            <person name="Richardson P."/>
            <person name="Lucas S."/>
            <person name="Kohara Y."/>
            <person name="Levine M."/>
            <person name="Satoh N."/>
            <person name="Rokhsar D.S."/>
        </authorList>
    </citation>
    <scope>NUCLEOTIDE SEQUENCE [LARGE SCALE GENOMIC DNA]</scope>
</reference>
<evidence type="ECO:0000256" key="6">
    <source>
        <dbReference type="SAM" id="MobiDB-lite"/>
    </source>
</evidence>
<organism evidence="8 9">
    <name type="scientific">Ciona intestinalis</name>
    <name type="common">Transparent sea squirt</name>
    <name type="synonym">Ascidia intestinalis</name>
    <dbReference type="NCBI Taxonomy" id="7719"/>
    <lineage>
        <taxon>Eukaryota</taxon>
        <taxon>Metazoa</taxon>
        <taxon>Chordata</taxon>
        <taxon>Tunicata</taxon>
        <taxon>Ascidiacea</taxon>
        <taxon>Phlebobranchia</taxon>
        <taxon>Cionidae</taxon>
        <taxon>Ciona</taxon>
    </lineage>
</organism>
<dbReference type="PROSITE" id="PS51352">
    <property type="entry name" value="THIOREDOXIN_2"/>
    <property type="match status" value="1"/>
</dbReference>
<evidence type="ECO:0000256" key="1">
    <source>
        <dbReference type="ARBA" id="ARBA00004389"/>
    </source>
</evidence>
<dbReference type="EMBL" id="EAAA01001778">
    <property type="status" value="NOT_ANNOTATED_CDS"/>
    <property type="molecule type" value="Genomic_DNA"/>
</dbReference>
<dbReference type="PRINTS" id="PR00421">
    <property type="entry name" value="THIOREDOXIN"/>
</dbReference>
<dbReference type="STRING" id="7719.ENSCINP00000023232"/>
<evidence type="ECO:0000259" key="7">
    <source>
        <dbReference type="PROSITE" id="PS51352"/>
    </source>
</evidence>
<dbReference type="InParanoid" id="F6UUF9"/>
<reference evidence="8" key="4">
    <citation type="submission" date="2025-09" db="UniProtKB">
        <authorList>
            <consortium name="Ensembl"/>
        </authorList>
    </citation>
    <scope>IDENTIFICATION</scope>
</reference>
<dbReference type="Gene3D" id="3.40.30.10">
    <property type="entry name" value="Glutaredoxin"/>
    <property type="match status" value="2"/>
</dbReference>
<dbReference type="AlphaFoldDB" id="F6UUF9"/>
<keyword evidence="9" id="KW-1185">Reference proteome</keyword>
<feature type="region of interest" description="Disordered" evidence="6">
    <location>
        <begin position="406"/>
        <end position="466"/>
    </location>
</feature>
<dbReference type="SUPFAM" id="SSF52833">
    <property type="entry name" value="Thioredoxin-like"/>
    <property type="match status" value="1"/>
</dbReference>
<dbReference type="InterPro" id="IPR017937">
    <property type="entry name" value="Thioredoxin_CS"/>
</dbReference>
<dbReference type="Pfam" id="PF13848">
    <property type="entry name" value="Thioredoxin_6"/>
    <property type="match status" value="1"/>
</dbReference>
<dbReference type="Ensembl" id="ENSCINT00000023478.2">
    <property type="protein sequence ID" value="ENSCINP00000023232.2"/>
    <property type="gene ID" value="ENSCING00000012452.2"/>
</dbReference>
<dbReference type="InterPro" id="IPR013766">
    <property type="entry name" value="Thioredoxin_domain"/>
</dbReference>
<feature type="domain" description="Thioredoxin" evidence="7">
    <location>
        <begin position="10"/>
        <end position="134"/>
    </location>
</feature>
<dbReference type="PROSITE" id="PS00194">
    <property type="entry name" value="THIOREDOXIN_1"/>
    <property type="match status" value="1"/>
</dbReference>
<dbReference type="OMA" id="GIEMRNM"/>
<dbReference type="PANTHER" id="PTHR46426">
    <property type="entry name" value="PROTEIN DISULFIDE-ISOMERASE TMX3"/>
    <property type="match status" value="1"/>
</dbReference>
<dbReference type="FunCoup" id="F6UUF9">
    <property type="interactions" value="702"/>
</dbReference>
<dbReference type="FunFam" id="3.40.30.10:FF:000266">
    <property type="entry name" value="Thioredoxin-related transmembrane protein 3"/>
    <property type="match status" value="1"/>
</dbReference>
<keyword evidence="3" id="KW-1133">Transmembrane helix</keyword>
<dbReference type="PANTHER" id="PTHR46426:SF1">
    <property type="entry name" value="PROTEIN DISULFIDE-ISOMERASE TMX3"/>
    <property type="match status" value="1"/>
</dbReference>
<dbReference type="Proteomes" id="UP000008144">
    <property type="component" value="Chromosome 3"/>
</dbReference>
<evidence type="ECO:0000313" key="9">
    <source>
        <dbReference type="Proteomes" id="UP000008144"/>
    </source>
</evidence>
<gene>
    <name evidence="8" type="primary">LOC100185726</name>
</gene>
<evidence type="ECO:0000256" key="5">
    <source>
        <dbReference type="ARBA" id="ARBA00045246"/>
    </source>
</evidence>
<feature type="compositionally biased region" description="Acidic residues" evidence="6">
    <location>
        <begin position="406"/>
        <end position="440"/>
    </location>
</feature>
<evidence type="ECO:0000256" key="3">
    <source>
        <dbReference type="ARBA" id="ARBA00022989"/>
    </source>
</evidence>
<dbReference type="InterPro" id="IPR052250">
    <property type="entry name" value="PDI_TMX3"/>
</dbReference>